<sequence length="76" mass="8597">MLRHVRNKFNCSNAHALESSEFSTIWLRLKRSDKAEVPLAFRLWQLSGGPEEVSFLIFPGIITISVSETHLSVLNA</sequence>
<comment type="caution">
    <text evidence="1">The sequence shown here is derived from an EMBL/GenBank/DDBJ whole genome shotgun (WGS) entry which is preliminary data.</text>
</comment>
<name>A0A5B7E1Q4_PORTR</name>
<accession>A0A5B7E1Q4</accession>
<organism evidence="1 2">
    <name type="scientific">Portunus trituberculatus</name>
    <name type="common">Swimming crab</name>
    <name type="synonym">Neptunus trituberculatus</name>
    <dbReference type="NCBI Taxonomy" id="210409"/>
    <lineage>
        <taxon>Eukaryota</taxon>
        <taxon>Metazoa</taxon>
        <taxon>Ecdysozoa</taxon>
        <taxon>Arthropoda</taxon>
        <taxon>Crustacea</taxon>
        <taxon>Multicrustacea</taxon>
        <taxon>Malacostraca</taxon>
        <taxon>Eumalacostraca</taxon>
        <taxon>Eucarida</taxon>
        <taxon>Decapoda</taxon>
        <taxon>Pleocyemata</taxon>
        <taxon>Brachyura</taxon>
        <taxon>Eubrachyura</taxon>
        <taxon>Portunoidea</taxon>
        <taxon>Portunidae</taxon>
        <taxon>Portuninae</taxon>
        <taxon>Portunus</taxon>
    </lineage>
</organism>
<reference evidence="1 2" key="1">
    <citation type="submission" date="2019-05" db="EMBL/GenBank/DDBJ databases">
        <title>Another draft genome of Portunus trituberculatus and its Hox gene families provides insights of decapod evolution.</title>
        <authorList>
            <person name="Jeong J.-H."/>
            <person name="Song I."/>
            <person name="Kim S."/>
            <person name="Choi T."/>
            <person name="Kim D."/>
            <person name="Ryu S."/>
            <person name="Kim W."/>
        </authorList>
    </citation>
    <scope>NUCLEOTIDE SEQUENCE [LARGE SCALE GENOMIC DNA]</scope>
    <source>
        <tissue evidence="1">Muscle</tissue>
    </source>
</reference>
<evidence type="ECO:0000313" key="2">
    <source>
        <dbReference type="Proteomes" id="UP000324222"/>
    </source>
</evidence>
<evidence type="ECO:0000313" key="1">
    <source>
        <dbReference type="EMBL" id="MPC27349.1"/>
    </source>
</evidence>
<dbReference type="AlphaFoldDB" id="A0A5B7E1Q4"/>
<protein>
    <submittedName>
        <fullName evidence="1">Uncharacterized protein</fullName>
    </submittedName>
</protein>
<gene>
    <name evidence="1" type="ORF">E2C01_020518</name>
</gene>
<keyword evidence="2" id="KW-1185">Reference proteome</keyword>
<proteinExistence type="predicted"/>
<dbReference type="Proteomes" id="UP000324222">
    <property type="component" value="Unassembled WGS sequence"/>
</dbReference>
<dbReference type="EMBL" id="VSRR010001731">
    <property type="protein sequence ID" value="MPC27349.1"/>
    <property type="molecule type" value="Genomic_DNA"/>
</dbReference>